<evidence type="ECO:0000313" key="15">
    <source>
        <dbReference type="Proteomes" id="UP000004835"/>
    </source>
</evidence>
<dbReference type="PANTHER" id="PTHR42742">
    <property type="entry name" value="TRANSCRIPTIONAL REPRESSOR MPRA"/>
    <property type="match status" value="1"/>
</dbReference>
<dbReference type="InterPro" id="IPR049874">
    <property type="entry name" value="ROK_cs"/>
</dbReference>
<evidence type="ECO:0000256" key="13">
    <source>
        <dbReference type="ARBA" id="ARBA00074653"/>
    </source>
</evidence>
<evidence type="ECO:0000256" key="1">
    <source>
        <dbReference type="ARBA" id="ARBA00001946"/>
    </source>
</evidence>
<dbReference type="InterPro" id="IPR054618">
    <property type="entry name" value="ScrK"/>
</dbReference>
<keyword evidence="4" id="KW-0479">Metal-binding</keyword>
<dbReference type="GO" id="GO:0046872">
    <property type="term" value="F:metal ion binding"/>
    <property type="evidence" value="ECO:0007669"/>
    <property type="project" value="UniProtKB-KW"/>
</dbReference>
<keyword evidence="6" id="KW-0418">Kinase</keyword>
<evidence type="ECO:0000256" key="2">
    <source>
        <dbReference type="ARBA" id="ARBA00006479"/>
    </source>
</evidence>
<evidence type="ECO:0000256" key="9">
    <source>
        <dbReference type="ARBA" id="ARBA00022842"/>
    </source>
</evidence>
<dbReference type="HOGENOM" id="CLU_036604_3_0_9"/>
<keyword evidence="7" id="KW-0862">Zinc</keyword>
<keyword evidence="3" id="KW-0808">Transferase</keyword>
<comment type="cofactor">
    <cofactor evidence="1">
        <name>Mg(2+)</name>
        <dbReference type="ChEBI" id="CHEBI:18420"/>
    </cofactor>
</comment>
<evidence type="ECO:0000313" key="14">
    <source>
        <dbReference type="EMBL" id="EGC69800.1"/>
    </source>
</evidence>
<sequence>MMPQHQVQQVVRKKGAMCMLYGSIEAGGTKFVCAIGDEEMTIKERVSFPTTTPEETMPLVIDFFKQYQADLAGIGIGSFGPIDIHRDSATYGYITSTPKLAWQNFDFIGTMKKEFPIPISWTTDVNASAYGEYVFGSGKGLSSVVYYTIGTGVGGGALQEGRFIEGFSHPEMGHMLVVPHPKDDFAGSCPFHGNCLEGMAAGPAIEKRLGKKGQEVAEDDPYWEIEASYIAQCAYNTTLMFSPDVIIFGGGVMKQRHMLQNVHDAFAKLVNGYVETPELSKYIVTPALEDNAGTLGCLALAREAVLHS</sequence>
<evidence type="ECO:0000256" key="4">
    <source>
        <dbReference type="ARBA" id="ARBA00022723"/>
    </source>
</evidence>
<dbReference type="EMBL" id="AEWT01000010">
    <property type="protein sequence ID" value="EGC69800.1"/>
    <property type="molecule type" value="Genomic_DNA"/>
</dbReference>
<dbReference type="FunFam" id="3.30.420.40:FF:000153">
    <property type="entry name" value="Putative fructokinase"/>
    <property type="match status" value="1"/>
</dbReference>
<keyword evidence="8" id="KW-0067">ATP-binding</keyword>
<dbReference type="FunFam" id="3.30.420.40:FF:000136">
    <property type="entry name" value="Putative fructokinase"/>
    <property type="match status" value="1"/>
</dbReference>
<proteinExistence type="inferred from homology"/>
<comment type="caution">
    <text evidence="14">The sequence shown here is derived from an EMBL/GenBank/DDBJ whole genome shotgun (WGS) entry which is preliminary data.</text>
</comment>
<dbReference type="Proteomes" id="UP000004835">
    <property type="component" value="Unassembled WGS sequence"/>
</dbReference>
<name>F0EIA0_ENTCA</name>
<dbReference type="InterPro" id="IPR043129">
    <property type="entry name" value="ATPase_NBD"/>
</dbReference>
<dbReference type="NCBIfam" id="NF045550">
    <property type="entry name" value="FrctkaseScrK"/>
    <property type="match status" value="1"/>
</dbReference>
<evidence type="ECO:0000256" key="10">
    <source>
        <dbReference type="ARBA" id="ARBA00023277"/>
    </source>
</evidence>
<dbReference type="CDD" id="cd24067">
    <property type="entry name" value="ASKHA_NBD_ROK_BsFRK-like"/>
    <property type="match status" value="1"/>
</dbReference>
<dbReference type="EC" id="2.7.1.4" evidence="11"/>
<dbReference type="Gene3D" id="3.30.420.40">
    <property type="match status" value="2"/>
</dbReference>
<comment type="catalytic activity">
    <reaction evidence="12">
        <text>D-fructose + ATP = D-fructose 6-phosphate + ADP + H(+)</text>
        <dbReference type="Rhea" id="RHEA:16125"/>
        <dbReference type="ChEBI" id="CHEBI:15378"/>
        <dbReference type="ChEBI" id="CHEBI:30616"/>
        <dbReference type="ChEBI" id="CHEBI:37721"/>
        <dbReference type="ChEBI" id="CHEBI:61527"/>
        <dbReference type="ChEBI" id="CHEBI:456216"/>
        <dbReference type="EC" id="2.7.1.4"/>
    </reaction>
</comment>
<evidence type="ECO:0000256" key="12">
    <source>
        <dbReference type="ARBA" id="ARBA00048451"/>
    </source>
</evidence>
<reference evidence="14 15" key="1">
    <citation type="submission" date="2011-01" db="EMBL/GenBank/DDBJ databases">
        <authorList>
            <person name="Muzny D."/>
            <person name="Qin X."/>
            <person name="Deng J."/>
            <person name="Jiang H."/>
            <person name="Liu Y."/>
            <person name="Qu J."/>
            <person name="Song X.-Z."/>
            <person name="Zhang L."/>
            <person name="Thornton R."/>
            <person name="Coyle M."/>
            <person name="Francisco L."/>
            <person name="Jackson L."/>
            <person name="Javaid M."/>
            <person name="Korchina V."/>
            <person name="Kovar C."/>
            <person name="Mata R."/>
            <person name="Mathew T."/>
            <person name="Ngo R."/>
            <person name="Nguyen L."/>
            <person name="Nguyen N."/>
            <person name="Okwuonu G."/>
            <person name="Ongeri F."/>
            <person name="Pham C."/>
            <person name="Simmons D."/>
            <person name="Wilczek-Boney K."/>
            <person name="Hale W."/>
            <person name="Jakkamsetti A."/>
            <person name="Pham P."/>
            <person name="Ruth R."/>
            <person name="San Lucas F."/>
            <person name="Warren J."/>
            <person name="Zhang J."/>
            <person name="Zhao Z."/>
            <person name="Zhou C."/>
            <person name="Zhu D."/>
            <person name="Lee S."/>
            <person name="Bess C."/>
            <person name="Blankenburg K."/>
            <person name="Forbes L."/>
            <person name="Fu Q."/>
            <person name="Gubbala S."/>
            <person name="Hirani K."/>
            <person name="Jayaseelan J.C."/>
            <person name="Lara F."/>
            <person name="Munidasa M."/>
            <person name="Palculict T."/>
            <person name="Patil S."/>
            <person name="Pu L.-L."/>
            <person name="Saada N."/>
            <person name="Tang L."/>
            <person name="Weissenberger G."/>
            <person name="Zhu Y."/>
            <person name="Hemphill L."/>
            <person name="Shang Y."/>
            <person name="Youmans B."/>
            <person name="Ayvaz T."/>
            <person name="Ross M."/>
            <person name="Santibanez J."/>
            <person name="Aqrawi P."/>
            <person name="Gross S."/>
            <person name="Joshi V."/>
            <person name="Fowler G."/>
            <person name="Nazareth L."/>
            <person name="Reid J."/>
            <person name="Worley K."/>
            <person name="Petrosino J."/>
            <person name="Highlander S."/>
            <person name="Gibbs R."/>
        </authorList>
    </citation>
    <scope>NUCLEOTIDE SEQUENCE [LARGE SCALE GENOMIC DNA]</scope>
    <source>
        <strain evidence="14 15">ATCC 12755</strain>
    </source>
</reference>
<dbReference type="PANTHER" id="PTHR42742:SF3">
    <property type="entry name" value="FRUCTOKINASE"/>
    <property type="match status" value="1"/>
</dbReference>
<comment type="similarity">
    <text evidence="2">Belongs to the ROK (NagC/XylR) family.</text>
</comment>
<dbReference type="PROSITE" id="PS01125">
    <property type="entry name" value="ROK"/>
    <property type="match status" value="1"/>
</dbReference>
<protein>
    <recommendedName>
        <fullName evidence="13">Fructokinase</fullName>
        <ecNumber evidence="11">2.7.1.4</ecNumber>
    </recommendedName>
</protein>
<evidence type="ECO:0000256" key="7">
    <source>
        <dbReference type="ARBA" id="ARBA00022833"/>
    </source>
</evidence>
<keyword evidence="9" id="KW-0460">Magnesium</keyword>
<keyword evidence="10" id="KW-0119">Carbohydrate metabolism</keyword>
<evidence type="ECO:0000256" key="11">
    <source>
        <dbReference type="ARBA" id="ARBA00038887"/>
    </source>
</evidence>
<evidence type="ECO:0000256" key="3">
    <source>
        <dbReference type="ARBA" id="ARBA00022679"/>
    </source>
</evidence>
<dbReference type="GO" id="GO:0008865">
    <property type="term" value="F:fructokinase activity"/>
    <property type="evidence" value="ECO:0007669"/>
    <property type="project" value="UniProtKB-EC"/>
</dbReference>
<keyword evidence="5" id="KW-0547">Nucleotide-binding</keyword>
<organism evidence="14 15">
    <name type="scientific">Enterococcus casseliflavus ATCC 12755</name>
    <dbReference type="NCBI Taxonomy" id="888066"/>
    <lineage>
        <taxon>Bacteria</taxon>
        <taxon>Bacillati</taxon>
        <taxon>Bacillota</taxon>
        <taxon>Bacilli</taxon>
        <taxon>Lactobacillales</taxon>
        <taxon>Enterococcaceae</taxon>
        <taxon>Enterococcus</taxon>
    </lineage>
</organism>
<evidence type="ECO:0000256" key="8">
    <source>
        <dbReference type="ARBA" id="ARBA00022840"/>
    </source>
</evidence>
<accession>F0EIA0</accession>
<gene>
    <name evidence="14" type="ORF">HMPREF9087_1188</name>
</gene>
<dbReference type="InterPro" id="IPR051804">
    <property type="entry name" value="Carb_Metab_Reg_Kinase/Isom"/>
</dbReference>
<dbReference type="GO" id="GO:0005524">
    <property type="term" value="F:ATP binding"/>
    <property type="evidence" value="ECO:0007669"/>
    <property type="project" value="UniProtKB-KW"/>
</dbReference>
<dbReference type="InterPro" id="IPR000600">
    <property type="entry name" value="ROK"/>
</dbReference>
<dbReference type="AlphaFoldDB" id="F0EIA0"/>
<dbReference type="SUPFAM" id="SSF53067">
    <property type="entry name" value="Actin-like ATPase domain"/>
    <property type="match status" value="1"/>
</dbReference>
<dbReference type="Pfam" id="PF00480">
    <property type="entry name" value="ROK"/>
    <property type="match status" value="1"/>
</dbReference>
<evidence type="ECO:0000256" key="6">
    <source>
        <dbReference type="ARBA" id="ARBA00022777"/>
    </source>
</evidence>
<evidence type="ECO:0000256" key="5">
    <source>
        <dbReference type="ARBA" id="ARBA00022741"/>
    </source>
</evidence>